<accession>A0ABP7ZRX3</accession>
<dbReference type="Proteomes" id="UP001501079">
    <property type="component" value="Unassembled WGS sequence"/>
</dbReference>
<dbReference type="RefSeq" id="WP_344751656.1">
    <property type="nucleotide sequence ID" value="NZ_BAABBW010000001.1"/>
</dbReference>
<organism evidence="1 2">
    <name type="scientific">Gryllotalpicola koreensis</name>
    <dbReference type="NCBI Taxonomy" id="993086"/>
    <lineage>
        <taxon>Bacteria</taxon>
        <taxon>Bacillati</taxon>
        <taxon>Actinomycetota</taxon>
        <taxon>Actinomycetes</taxon>
        <taxon>Micrococcales</taxon>
        <taxon>Microbacteriaceae</taxon>
        <taxon>Gryllotalpicola</taxon>
    </lineage>
</organism>
<proteinExistence type="predicted"/>
<reference evidence="2" key="1">
    <citation type="journal article" date="2019" name="Int. J. Syst. Evol. Microbiol.">
        <title>The Global Catalogue of Microorganisms (GCM) 10K type strain sequencing project: providing services to taxonomists for standard genome sequencing and annotation.</title>
        <authorList>
            <consortium name="The Broad Institute Genomics Platform"/>
            <consortium name="The Broad Institute Genome Sequencing Center for Infectious Disease"/>
            <person name="Wu L."/>
            <person name="Ma J."/>
        </authorList>
    </citation>
    <scope>NUCLEOTIDE SEQUENCE [LARGE SCALE GENOMIC DNA]</scope>
    <source>
        <strain evidence="2">JCM 17591</strain>
    </source>
</reference>
<name>A0ABP7ZRX3_9MICO</name>
<evidence type="ECO:0000313" key="1">
    <source>
        <dbReference type="EMBL" id="GAA4168819.1"/>
    </source>
</evidence>
<sequence>MPIDAEVVRTARIIDPPVLPSFDAIHPATAMLIGADIIAAYDKRLADAAAAVGLTAAAPRG</sequence>
<protein>
    <recommendedName>
        <fullName evidence="3">PIN domain-containing protein</fullName>
    </recommendedName>
</protein>
<keyword evidence="2" id="KW-1185">Reference proteome</keyword>
<evidence type="ECO:0000313" key="2">
    <source>
        <dbReference type="Proteomes" id="UP001501079"/>
    </source>
</evidence>
<evidence type="ECO:0008006" key="3">
    <source>
        <dbReference type="Google" id="ProtNLM"/>
    </source>
</evidence>
<dbReference type="EMBL" id="BAABBW010000001">
    <property type="protein sequence ID" value="GAA4168819.1"/>
    <property type="molecule type" value="Genomic_DNA"/>
</dbReference>
<gene>
    <name evidence="1" type="ORF">GCM10022287_04610</name>
</gene>
<comment type="caution">
    <text evidence="1">The sequence shown here is derived from an EMBL/GenBank/DDBJ whole genome shotgun (WGS) entry which is preliminary data.</text>
</comment>